<sequence>MRWLDSTPLLQVDDFPVIPSLIENGWAAHKLRSLQITIEGIKALDGMRKTAREQR</sequence>
<dbReference type="RefSeq" id="WP_319843412.1">
    <property type="nucleotide sequence ID" value="NZ_JAXAFJ010000002.1"/>
</dbReference>
<name>A0ABU4RKB5_9HYPH</name>
<evidence type="ECO:0000313" key="2">
    <source>
        <dbReference type="Proteomes" id="UP001274321"/>
    </source>
</evidence>
<protein>
    <submittedName>
        <fullName evidence="1">Uncharacterized protein</fullName>
    </submittedName>
</protein>
<organism evidence="1 2">
    <name type="scientific">Terrihabitans rhizophilus</name>
    <dbReference type="NCBI Taxonomy" id="3092662"/>
    <lineage>
        <taxon>Bacteria</taxon>
        <taxon>Pseudomonadati</taxon>
        <taxon>Pseudomonadota</taxon>
        <taxon>Alphaproteobacteria</taxon>
        <taxon>Hyphomicrobiales</taxon>
        <taxon>Terrihabitans</taxon>
    </lineage>
</organism>
<dbReference type="Proteomes" id="UP001274321">
    <property type="component" value="Unassembled WGS sequence"/>
</dbReference>
<keyword evidence="2" id="KW-1185">Reference proteome</keyword>
<proteinExistence type="predicted"/>
<accession>A0ABU4RKB5</accession>
<dbReference type="EMBL" id="JAXAFJ010000002">
    <property type="protein sequence ID" value="MDX6805289.1"/>
    <property type="molecule type" value="Genomic_DNA"/>
</dbReference>
<gene>
    <name evidence="1" type="ORF">SCD90_04350</name>
</gene>
<evidence type="ECO:0000313" key="1">
    <source>
        <dbReference type="EMBL" id="MDX6805289.1"/>
    </source>
</evidence>
<comment type="caution">
    <text evidence="1">The sequence shown here is derived from an EMBL/GenBank/DDBJ whole genome shotgun (WGS) entry which is preliminary data.</text>
</comment>
<reference evidence="1 2" key="1">
    <citation type="submission" date="2023-11" db="EMBL/GenBank/DDBJ databases">
        <authorList>
            <person name="Bao R."/>
        </authorList>
    </citation>
    <scope>NUCLEOTIDE SEQUENCE [LARGE SCALE GENOMIC DNA]</scope>
    <source>
        <strain evidence="1 2">PJ23</strain>
    </source>
</reference>